<accession>A0A2S6NHE9</accession>
<keyword evidence="2" id="KW-1185">Reference proteome</keyword>
<evidence type="ECO:0000313" key="1">
    <source>
        <dbReference type="EMBL" id="PPQ34075.1"/>
    </source>
</evidence>
<comment type="caution">
    <text evidence="1">The sequence shown here is derived from an EMBL/GenBank/DDBJ whole genome shotgun (WGS) entry which is preliminary data.</text>
</comment>
<name>A0A2S6NHE9_RHOGL</name>
<dbReference type="AlphaFoldDB" id="A0A2S6NHE9"/>
<protein>
    <submittedName>
        <fullName evidence="1">Uncharacterized protein</fullName>
    </submittedName>
</protein>
<dbReference type="OrthoDB" id="9153958at2"/>
<gene>
    <name evidence="1" type="ORF">CCS01_12495</name>
</gene>
<proteinExistence type="predicted"/>
<dbReference type="RefSeq" id="WP_104519185.1">
    <property type="nucleotide sequence ID" value="NZ_NHRY01000130.1"/>
</dbReference>
<dbReference type="EMBL" id="NHRY01000130">
    <property type="protein sequence ID" value="PPQ34075.1"/>
    <property type="molecule type" value="Genomic_DNA"/>
</dbReference>
<sequence>MFDTPRIFRRSDPDFPTTPAIQRRLIDAGRVEGEGPLASPPNGARRCRLCGCNINGDHEADRTIPACGSCKSRPDPRASAGPQSTRAFTDAERSLISKVHGYMPRMQLLGILNDRLRSDLGPDVQPYTIEQIHAGIAALPGSKPGGQHGWGSLRKLLAQAQRAGMLDRINDQIINDFAVVFSLSPKHLMRLKDVLLAPAED</sequence>
<evidence type="ECO:0000313" key="2">
    <source>
        <dbReference type="Proteomes" id="UP000239724"/>
    </source>
</evidence>
<organism evidence="1 2">
    <name type="scientific">Rhodopila globiformis</name>
    <name type="common">Rhodopseudomonas globiformis</name>
    <dbReference type="NCBI Taxonomy" id="1071"/>
    <lineage>
        <taxon>Bacteria</taxon>
        <taxon>Pseudomonadati</taxon>
        <taxon>Pseudomonadota</taxon>
        <taxon>Alphaproteobacteria</taxon>
        <taxon>Acetobacterales</taxon>
        <taxon>Acetobacteraceae</taxon>
        <taxon>Rhodopila</taxon>
    </lineage>
</organism>
<dbReference type="Proteomes" id="UP000239724">
    <property type="component" value="Unassembled WGS sequence"/>
</dbReference>
<reference evidence="1 2" key="1">
    <citation type="journal article" date="2018" name="Arch. Microbiol.">
        <title>New insights into the metabolic potential of the phototrophic purple bacterium Rhodopila globiformis DSM 161(T) from its draft genome sequence and evidence for a vanadium-dependent nitrogenase.</title>
        <authorList>
            <person name="Imhoff J.F."/>
            <person name="Rahn T."/>
            <person name="Kunzel S."/>
            <person name="Neulinger S.C."/>
        </authorList>
    </citation>
    <scope>NUCLEOTIDE SEQUENCE [LARGE SCALE GENOMIC DNA]</scope>
    <source>
        <strain evidence="1 2">DSM 161</strain>
    </source>
</reference>